<dbReference type="Gene3D" id="2.60.120.10">
    <property type="entry name" value="Jelly Rolls"/>
    <property type="match status" value="1"/>
</dbReference>
<dbReference type="OrthoDB" id="2112176at2"/>
<name>A0A3R6GX83_9FIRM</name>
<dbReference type="EMBL" id="WNAJ01000008">
    <property type="protein sequence ID" value="MTR85100.1"/>
    <property type="molecule type" value="Genomic_DNA"/>
</dbReference>
<feature type="domain" description="HTH araC/xylS-type" evidence="4">
    <location>
        <begin position="180"/>
        <end position="278"/>
    </location>
</feature>
<reference evidence="9 10" key="1">
    <citation type="submission" date="2018-08" db="EMBL/GenBank/DDBJ databases">
        <title>A genome reference for cultivated species of the human gut microbiota.</title>
        <authorList>
            <person name="Zou Y."/>
            <person name="Xue W."/>
            <person name="Luo G."/>
        </authorList>
    </citation>
    <scope>NUCLEOTIDE SEQUENCE [LARGE SCALE GENOMIC DNA]</scope>
    <source>
        <strain evidence="8 10">AF31-21AC</strain>
        <strain evidence="7 9">AM37-1AC</strain>
        <strain evidence="6 11">AM43-11</strain>
    </source>
</reference>
<evidence type="ECO:0000256" key="2">
    <source>
        <dbReference type="ARBA" id="ARBA00023125"/>
    </source>
</evidence>
<dbReference type="Pfam" id="PF02311">
    <property type="entry name" value="AraC_binding"/>
    <property type="match status" value="1"/>
</dbReference>
<evidence type="ECO:0000313" key="12">
    <source>
        <dbReference type="Proteomes" id="UP000478483"/>
    </source>
</evidence>
<dbReference type="InterPro" id="IPR018062">
    <property type="entry name" value="HTH_AraC-typ_CS"/>
</dbReference>
<dbReference type="Pfam" id="PF12833">
    <property type="entry name" value="HTH_18"/>
    <property type="match status" value="1"/>
</dbReference>
<evidence type="ECO:0000313" key="5">
    <source>
        <dbReference type="EMBL" id="MTR85100.1"/>
    </source>
</evidence>
<dbReference type="EMBL" id="QSFP01000025">
    <property type="protein sequence ID" value="RHA64901.1"/>
    <property type="molecule type" value="Genomic_DNA"/>
</dbReference>
<dbReference type="InterPro" id="IPR009057">
    <property type="entry name" value="Homeodomain-like_sf"/>
</dbReference>
<evidence type="ECO:0000313" key="10">
    <source>
        <dbReference type="Proteomes" id="UP000283586"/>
    </source>
</evidence>
<dbReference type="PANTHER" id="PTHR43280">
    <property type="entry name" value="ARAC-FAMILY TRANSCRIPTIONAL REGULATOR"/>
    <property type="match status" value="1"/>
</dbReference>
<evidence type="ECO:0000313" key="8">
    <source>
        <dbReference type="EMBL" id="RHN08425.1"/>
    </source>
</evidence>
<organism evidence="7 9">
    <name type="scientific">Roseburia intestinalis</name>
    <dbReference type="NCBI Taxonomy" id="166486"/>
    <lineage>
        <taxon>Bacteria</taxon>
        <taxon>Bacillati</taxon>
        <taxon>Bacillota</taxon>
        <taxon>Clostridia</taxon>
        <taxon>Lachnospirales</taxon>
        <taxon>Lachnospiraceae</taxon>
        <taxon>Roseburia</taxon>
    </lineage>
</organism>
<dbReference type="GO" id="GO:0003700">
    <property type="term" value="F:DNA-binding transcription factor activity"/>
    <property type="evidence" value="ECO:0007669"/>
    <property type="project" value="InterPro"/>
</dbReference>
<protein>
    <submittedName>
        <fullName evidence="7">AraC family transcriptional regulator</fullName>
    </submittedName>
    <submittedName>
        <fullName evidence="5">Helix-turn-helix domain-containing protein</fullName>
    </submittedName>
</protein>
<dbReference type="InterPro" id="IPR037923">
    <property type="entry name" value="HTH-like"/>
</dbReference>
<dbReference type="PROSITE" id="PS01124">
    <property type="entry name" value="HTH_ARAC_FAMILY_2"/>
    <property type="match status" value="1"/>
</dbReference>
<evidence type="ECO:0000313" key="7">
    <source>
        <dbReference type="EMBL" id="RHC16137.1"/>
    </source>
</evidence>
<dbReference type="InterPro" id="IPR003313">
    <property type="entry name" value="AraC-bd"/>
</dbReference>
<accession>A0A3R6GX83</accession>
<comment type="caution">
    <text evidence="7">The sequence shown here is derived from an EMBL/GenBank/DDBJ whole genome shotgun (WGS) entry which is preliminary data.</text>
</comment>
<proteinExistence type="predicted"/>
<evidence type="ECO:0000313" key="6">
    <source>
        <dbReference type="EMBL" id="RHA64901.1"/>
    </source>
</evidence>
<dbReference type="SUPFAM" id="SSF46689">
    <property type="entry name" value="Homeodomain-like"/>
    <property type="match status" value="2"/>
</dbReference>
<dbReference type="Gene3D" id="1.10.10.60">
    <property type="entry name" value="Homeodomain-like"/>
    <property type="match status" value="2"/>
</dbReference>
<dbReference type="Proteomes" id="UP000478483">
    <property type="component" value="Unassembled WGS sequence"/>
</dbReference>
<keyword evidence="3" id="KW-0804">Transcription</keyword>
<gene>
    <name evidence="7" type="ORF">DW856_11880</name>
    <name evidence="6" type="ORF">DW927_16335</name>
    <name evidence="8" type="ORF">DWZ31_08910</name>
    <name evidence="5" type="ORF">GMD50_08505</name>
</gene>
<sequence>MENYMFQDMSKDFDIKKIRRSNTISESNCEPHVHPFHEIFYLSSGECTSFIDHNIYKFGKGDLVIVPGGCLHKTVYTGKGIHERIVISFRQEITDWIKEQIGAEYLKNCMVPGVINIPEKRRNYVDSLLDKLMFENDTPDILSTAFIKAGLVELLLFIIRCKEYEDNVIKEIDVDNRKIQEVATYIFEHYTENILLEDVADKFDMNKSFLSKRFKTATGFGFKEYIINLRIQNACRLLLETNKSITDIAFECGFNDSNYFGDSFRKIKGISPRKYRKNETF</sequence>
<dbReference type="RefSeq" id="WP_006858244.1">
    <property type="nucleotide sequence ID" value="NZ_LR027880.1"/>
</dbReference>
<dbReference type="InterPro" id="IPR014710">
    <property type="entry name" value="RmlC-like_jellyroll"/>
</dbReference>
<dbReference type="EMBL" id="QRQN01000009">
    <property type="protein sequence ID" value="RHN08425.1"/>
    <property type="molecule type" value="Genomic_DNA"/>
</dbReference>
<dbReference type="SMART" id="SM00342">
    <property type="entry name" value="HTH_ARAC"/>
    <property type="match status" value="1"/>
</dbReference>
<dbReference type="Proteomes" id="UP000284465">
    <property type="component" value="Unassembled WGS sequence"/>
</dbReference>
<dbReference type="EMBL" id="QSHO01000010">
    <property type="protein sequence ID" value="RHC16137.1"/>
    <property type="molecule type" value="Genomic_DNA"/>
</dbReference>
<keyword evidence="2" id="KW-0238">DNA-binding</keyword>
<evidence type="ECO:0000313" key="11">
    <source>
        <dbReference type="Proteomes" id="UP000284465"/>
    </source>
</evidence>
<dbReference type="GO" id="GO:0043565">
    <property type="term" value="F:sequence-specific DNA binding"/>
    <property type="evidence" value="ECO:0007669"/>
    <property type="project" value="InterPro"/>
</dbReference>
<evidence type="ECO:0000313" key="9">
    <source>
        <dbReference type="Proteomes" id="UP000283513"/>
    </source>
</evidence>
<evidence type="ECO:0000256" key="1">
    <source>
        <dbReference type="ARBA" id="ARBA00023015"/>
    </source>
</evidence>
<evidence type="ECO:0000256" key="3">
    <source>
        <dbReference type="ARBA" id="ARBA00023163"/>
    </source>
</evidence>
<dbReference type="PROSITE" id="PS00041">
    <property type="entry name" value="HTH_ARAC_FAMILY_1"/>
    <property type="match status" value="1"/>
</dbReference>
<dbReference type="PRINTS" id="PR00032">
    <property type="entry name" value="HTHARAC"/>
</dbReference>
<dbReference type="AlphaFoldDB" id="A0A3R6GX83"/>
<dbReference type="InterPro" id="IPR020449">
    <property type="entry name" value="Tscrpt_reg_AraC-type_HTH"/>
</dbReference>
<dbReference type="InterPro" id="IPR018060">
    <property type="entry name" value="HTH_AraC"/>
</dbReference>
<dbReference type="PANTHER" id="PTHR43280:SF28">
    <property type="entry name" value="HTH-TYPE TRANSCRIPTIONAL ACTIVATOR RHAS"/>
    <property type="match status" value="1"/>
</dbReference>
<reference evidence="5 12" key="2">
    <citation type="journal article" date="2019" name="Nat. Med.">
        <title>A library of human gut bacterial isolates paired with longitudinal multiomics data enables mechanistic microbiome research.</title>
        <authorList>
            <person name="Poyet M."/>
            <person name="Groussin M."/>
            <person name="Gibbons S.M."/>
            <person name="Avila-Pacheco J."/>
            <person name="Jiang X."/>
            <person name="Kearney S.M."/>
            <person name="Perrotta A.R."/>
            <person name="Berdy B."/>
            <person name="Zhao S."/>
            <person name="Lieberman T.D."/>
            <person name="Swanson P.K."/>
            <person name="Smith M."/>
            <person name="Roesemann S."/>
            <person name="Alexander J.E."/>
            <person name="Rich S.A."/>
            <person name="Livny J."/>
            <person name="Vlamakis H."/>
            <person name="Clish C."/>
            <person name="Bullock K."/>
            <person name="Deik A."/>
            <person name="Scott J."/>
            <person name="Pierce K.A."/>
            <person name="Xavier R.J."/>
            <person name="Alm E.J."/>
        </authorList>
    </citation>
    <scope>NUCLEOTIDE SEQUENCE [LARGE SCALE GENOMIC DNA]</scope>
    <source>
        <strain evidence="5 12">BIOML-A1</strain>
    </source>
</reference>
<keyword evidence="1" id="KW-0805">Transcription regulation</keyword>
<dbReference type="Proteomes" id="UP000283586">
    <property type="component" value="Unassembled WGS sequence"/>
</dbReference>
<evidence type="ECO:0000259" key="4">
    <source>
        <dbReference type="PROSITE" id="PS01124"/>
    </source>
</evidence>
<dbReference type="Proteomes" id="UP000283513">
    <property type="component" value="Unassembled WGS sequence"/>
</dbReference>
<dbReference type="SUPFAM" id="SSF51215">
    <property type="entry name" value="Regulatory protein AraC"/>
    <property type="match status" value="1"/>
</dbReference>